<evidence type="ECO:0000313" key="2">
    <source>
        <dbReference type="EMBL" id="MBP1955275.1"/>
    </source>
</evidence>
<protein>
    <submittedName>
        <fullName evidence="2">Rubrerythrin</fullName>
    </submittedName>
</protein>
<dbReference type="Proteomes" id="UP000765891">
    <property type="component" value="Unassembled WGS sequence"/>
</dbReference>
<dbReference type="AlphaFoldDB" id="A0A830G274"/>
<evidence type="ECO:0000313" key="3">
    <source>
        <dbReference type="Proteomes" id="UP000614609"/>
    </source>
</evidence>
<evidence type="ECO:0000313" key="1">
    <source>
        <dbReference type="EMBL" id="GGM70919.1"/>
    </source>
</evidence>
<dbReference type="RefSeq" id="WP_188872596.1">
    <property type="nucleotide sequence ID" value="NZ_BMOO01000005.1"/>
</dbReference>
<comment type="caution">
    <text evidence="1">The sequence shown here is derived from an EMBL/GenBank/DDBJ whole genome shotgun (WGS) entry which is preliminary data.</text>
</comment>
<organism evidence="1 3">
    <name type="scientific">Halarchaeum rubridurum</name>
    <dbReference type="NCBI Taxonomy" id="489911"/>
    <lineage>
        <taxon>Archaea</taxon>
        <taxon>Methanobacteriati</taxon>
        <taxon>Methanobacteriota</taxon>
        <taxon>Stenosarchaea group</taxon>
        <taxon>Halobacteria</taxon>
        <taxon>Halobacteriales</taxon>
        <taxon>Halobacteriaceae</taxon>
    </lineage>
</organism>
<dbReference type="OrthoDB" id="295069at2157"/>
<accession>A0A830G274</accession>
<dbReference type="EMBL" id="JAGGKO010000004">
    <property type="protein sequence ID" value="MBP1955275.1"/>
    <property type="molecule type" value="Genomic_DNA"/>
</dbReference>
<proteinExistence type="predicted"/>
<gene>
    <name evidence="1" type="ORF">GCM10009017_21310</name>
    <name evidence="2" type="ORF">J2752_002198</name>
</gene>
<dbReference type="Proteomes" id="UP000614609">
    <property type="component" value="Unassembled WGS sequence"/>
</dbReference>
<keyword evidence="3" id="KW-1185">Reference proteome</keyword>
<reference evidence="2" key="3">
    <citation type="submission" date="2021-03" db="EMBL/GenBank/DDBJ databases">
        <title>Genomic Encyclopedia of Type Strains, Phase IV (KMG-IV): sequencing the most valuable type-strain genomes for metagenomic binning, comparative biology and taxonomic classification.</title>
        <authorList>
            <person name="Goeker M."/>
        </authorList>
    </citation>
    <scope>NUCLEOTIDE SEQUENCE</scope>
    <source>
        <strain evidence="2">DSM 22443</strain>
    </source>
</reference>
<reference evidence="1" key="2">
    <citation type="submission" date="2020-09" db="EMBL/GenBank/DDBJ databases">
        <authorList>
            <person name="Sun Q."/>
            <person name="Ohkuma M."/>
        </authorList>
    </citation>
    <scope>NUCLEOTIDE SEQUENCE</scope>
    <source>
        <strain evidence="1">JCM 16108</strain>
    </source>
</reference>
<dbReference type="EMBL" id="BMOO01000005">
    <property type="protein sequence ID" value="GGM70919.1"/>
    <property type="molecule type" value="Genomic_DNA"/>
</dbReference>
<sequence length="47" mass="5165">MATITHLATQLLSDPTDHDFECRLCGQAYEAPRENCPACGSLDIEAR</sequence>
<reference evidence="1" key="1">
    <citation type="journal article" date="2014" name="Int. J. Syst. Evol. Microbiol.">
        <title>Complete genome sequence of Corynebacterium casei LMG S-19264T (=DSM 44701T), isolated from a smear-ripened cheese.</title>
        <authorList>
            <consortium name="US DOE Joint Genome Institute (JGI-PGF)"/>
            <person name="Walter F."/>
            <person name="Albersmeier A."/>
            <person name="Kalinowski J."/>
            <person name="Ruckert C."/>
        </authorList>
    </citation>
    <scope>NUCLEOTIDE SEQUENCE</scope>
    <source>
        <strain evidence="1">JCM 16108</strain>
    </source>
</reference>
<name>A0A830G274_9EURY</name>